<proteinExistence type="predicted"/>
<dbReference type="STRING" id="1862672.BO225_10910"/>
<gene>
    <name evidence="4" type="ORF">BO225_10910</name>
</gene>
<protein>
    <recommendedName>
        <fullName evidence="3">Carbohydrate kinase PfkB domain-containing protein</fullName>
    </recommendedName>
</protein>
<dbReference type="RefSeq" id="WP_076342275.1">
    <property type="nucleotide sequence ID" value="NZ_CAPDDE010000034.1"/>
</dbReference>
<accession>A0A1U7NK60</accession>
<dbReference type="Proteomes" id="UP000186705">
    <property type="component" value="Unassembled WGS sequence"/>
</dbReference>
<dbReference type="AlphaFoldDB" id="A0A1U7NK60"/>
<sequence length="285" mass="31875">MKKRINVLGSMTTDVILYVEALPARESDQNLRKQEIKIGGCAFHVANSLGSGLLYVPCGQGIYADFVRKHLDLVKSSYRIKDVAEENGVCYCIVERDGERSFLAYHGAEYKYTSDMLAEMPTCDVLYFDGITMEEAQNECIVTYLQEHPEITPFFACSSRVEYVACLEKILALSPILHMNLNEFYLLGNRIQLFDVMDDFEESLSQLYALTNNLIIITAGKEGAYGYDGVLHFMPAKKAEVYNTIGAGDTHAGMCLYGLQNDFSIEQMLKAANEKAARKVSGLLD</sequence>
<evidence type="ECO:0000313" key="4">
    <source>
        <dbReference type="EMBL" id="OLU44386.1"/>
    </source>
</evidence>
<evidence type="ECO:0000256" key="1">
    <source>
        <dbReference type="ARBA" id="ARBA00022679"/>
    </source>
</evidence>
<dbReference type="Gene3D" id="3.40.1190.20">
    <property type="match status" value="1"/>
</dbReference>
<dbReference type="EMBL" id="MPKA01000113">
    <property type="protein sequence ID" value="OLU44386.1"/>
    <property type="molecule type" value="Genomic_DNA"/>
</dbReference>
<reference evidence="4 5" key="1">
    <citation type="submission" date="2016-11" db="EMBL/GenBank/DDBJ databases">
        <title>Description of two novel members of the family Erysipelotrichaceae: Ileibacterium lipovorans gen. nov., sp. nov. and Dubosiella newyorkensis, gen. nov., sp. nov.</title>
        <authorList>
            <person name="Cox L.M."/>
            <person name="Sohn J."/>
            <person name="Tyrrell K.L."/>
            <person name="Citron D.M."/>
            <person name="Lawson P.A."/>
            <person name="Patel N.B."/>
            <person name="Iizumi T."/>
            <person name="Perez-Perez G.I."/>
            <person name="Goldstein E.J."/>
            <person name="Blaser M.J."/>
        </authorList>
    </citation>
    <scope>NUCLEOTIDE SEQUENCE [LARGE SCALE GENOMIC DNA]</scope>
    <source>
        <strain evidence="4 5">NYU-BL-A4</strain>
    </source>
</reference>
<dbReference type="PANTHER" id="PTHR10584">
    <property type="entry name" value="SUGAR KINASE"/>
    <property type="match status" value="1"/>
</dbReference>
<dbReference type="OrthoDB" id="9775849at2"/>
<dbReference type="InterPro" id="IPR002139">
    <property type="entry name" value="Ribo/fructo_kinase"/>
</dbReference>
<organism evidence="4 5">
    <name type="scientific">Dubosiella newyorkensis</name>
    <dbReference type="NCBI Taxonomy" id="1862672"/>
    <lineage>
        <taxon>Bacteria</taxon>
        <taxon>Bacillati</taxon>
        <taxon>Bacillota</taxon>
        <taxon>Erysipelotrichia</taxon>
        <taxon>Erysipelotrichales</taxon>
        <taxon>Erysipelotrichaceae</taxon>
        <taxon>Dubosiella</taxon>
    </lineage>
</organism>
<dbReference type="PANTHER" id="PTHR10584:SF166">
    <property type="entry name" value="RIBOKINASE"/>
    <property type="match status" value="1"/>
</dbReference>
<evidence type="ECO:0000259" key="3">
    <source>
        <dbReference type="Pfam" id="PF00294"/>
    </source>
</evidence>
<dbReference type="Pfam" id="PF00294">
    <property type="entry name" value="PfkB"/>
    <property type="match status" value="1"/>
</dbReference>
<dbReference type="PRINTS" id="PR00990">
    <property type="entry name" value="RIBOKINASE"/>
</dbReference>
<feature type="domain" description="Carbohydrate kinase PfkB" evidence="3">
    <location>
        <begin position="3"/>
        <end position="280"/>
    </location>
</feature>
<dbReference type="GeneID" id="78276445"/>
<name>A0A1U7NK60_9FIRM</name>
<dbReference type="InterPro" id="IPR029056">
    <property type="entry name" value="Ribokinase-like"/>
</dbReference>
<dbReference type="InterPro" id="IPR011611">
    <property type="entry name" value="PfkB_dom"/>
</dbReference>
<keyword evidence="5" id="KW-1185">Reference proteome</keyword>
<dbReference type="GO" id="GO:0005829">
    <property type="term" value="C:cytosol"/>
    <property type="evidence" value="ECO:0007669"/>
    <property type="project" value="TreeGrafter"/>
</dbReference>
<comment type="caution">
    <text evidence="4">The sequence shown here is derived from an EMBL/GenBank/DDBJ whole genome shotgun (WGS) entry which is preliminary data.</text>
</comment>
<dbReference type="GO" id="GO:0016301">
    <property type="term" value="F:kinase activity"/>
    <property type="evidence" value="ECO:0007669"/>
    <property type="project" value="UniProtKB-KW"/>
</dbReference>
<keyword evidence="2" id="KW-0418">Kinase</keyword>
<dbReference type="GO" id="GO:0006796">
    <property type="term" value="P:phosphate-containing compound metabolic process"/>
    <property type="evidence" value="ECO:0007669"/>
    <property type="project" value="UniProtKB-ARBA"/>
</dbReference>
<keyword evidence="1" id="KW-0808">Transferase</keyword>
<evidence type="ECO:0000313" key="5">
    <source>
        <dbReference type="Proteomes" id="UP000186705"/>
    </source>
</evidence>
<dbReference type="SUPFAM" id="SSF53613">
    <property type="entry name" value="Ribokinase-like"/>
    <property type="match status" value="1"/>
</dbReference>
<evidence type="ECO:0000256" key="2">
    <source>
        <dbReference type="ARBA" id="ARBA00022777"/>
    </source>
</evidence>